<dbReference type="PANTHER" id="PTHR31040">
    <property type="entry name" value="NURIM"/>
    <property type="match status" value="1"/>
</dbReference>
<dbReference type="InterPro" id="IPR033580">
    <property type="entry name" value="Nurim-like"/>
</dbReference>
<dbReference type="InterPro" id="IPR054700">
    <property type="entry name" value="MddA"/>
</dbReference>
<comment type="subcellular location">
    <subcellularLocation>
        <location evidence="2">Membrane</location>
        <topology evidence="2">Multi-pass membrane protein</topology>
    </subcellularLocation>
</comment>
<evidence type="ECO:0000256" key="4">
    <source>
        <dbReference type="ARBA" id="ARBA00012149"/>
    </source>
</evidence>
<evidence type="ECO:0000256" key="6">
    <source>
        <dbReference type="ARBA" id="ARBA00022679"/>
    </source>
</evidence>
<feature type="transmembrane region" description="Helical" evidence="12">
    <location>
        <begin position="90"/>
        <end position="113"/>
    </location>
</feature>
<comment type="catalytic activity">
    <reaction evidence="11">
        <text>methanethiol + S-adenosyl-L-methionine = dimethyl sulfide + S-adenosyl-L-homocysteine + H(+)</text>
        <dbReference type="Rhea" id="RHEA:50428"/>
        <dbReference type="ChEBI" id="CHEBI:15378"/>
        <dbReference type="ChEBI" id="CHEBI:16007"/>
        <dbReference type="ChEBI" id="CHEBI:17437"/>
        <dbReference type="ChEBI" id="CHEBI:57856"/>
        <dbReference type="ChEBI" id="CHEBI:59789"/>
        <dbReference type="EC" id="2.1.1.334"/>
    </reaction>
</comment>
<keyword evidence="7" id="KW-0949">S-adenosyl-L-methionine</keyword>
<evidence type="ECO:0000256" key="12">
    <source>
        <dbReference type="SAM" id="Phobius"/>
    </source>
</evidence>
<proteinExistence type="inferred from homology"/>
<dbReference type="Proteomes" id="UP000265560">
    <property type="component" value="Chromosome"/>
</dbReference>
<dbReference type="AlphaFoldDB" id="A0A385Z3W2"/>
<reference evidence="14" key="1">
    <citation type="submission" date="2018-09" db="EMBL/GenBank/DDBJ databases">
        <authorList>
            <person name="Zhu H."/>
        </authorList>
    </citation>
    <scope>NUCLEOTIDE SEQUENCE [LARGE SCALE GENOMIC DNA]</scope>
    <source>
        <strain evidence="14">K2W31S-8</strain>
    </source>
</reference>
<evidence type="ECO:0000256" key="5">
    <source>
        <dbReference type="ARBA" id="ARBA00022603"/>
    </source>
</evidence>
<evidence type="ECO:0000256" key="1">
    <source>
        <dbReference type="ARBA" id="ARBA00002096"/>
    </source>
</evidence>
<feature type="transmembrane region" description="Helical" evidence="12">
    <location>
        <begin position="49"/>
        <end position="69"/>
    </location>
</feature>
<evidence type="ECO:0000256" key="3">
    <source>
        <dbReference type="ARBA" id="ARBA00010631"/>
    </source>
</evidence>
<dbReference type="Gene3D" id="1.20.120.1630">
    <property type="match status" value="1"/>
</dbReference>
<dbReference type="EMBL" id="CP032419">
    <property type="protein sequence ID" value="AYC33381.1"/>
    <property type="molecule type" value="Genomic_DNA"/>
</dbReference>
<evidence type="ECO:0000313" key="13">
    <source>
        <dbReference type="EMBL" id="AYC33381.1"/>
    </source>
</evidence>
<evidence type="ECO:0000256" key="10">
    <source>
        <dbReference type="ARBA" id="ARBA00023136"/>
    </source>
</evidence>
<sequence>MFKRISIFIYGVVSYAIFFATFLYLIAFVGNLPFVPTTIDGQPRLPSGTALAIDLLLLAVFAVQHSLMARPAFKHWWTQWVPVEAERSTYVLFSSLALILLCTYWQPIGGVFWTVENPIGRGLLYGVFAFGWGLVLYSTFLINHFDLFGLRQVWLQLRGRPYQSLAFKTPVVYRIVRHPLYVGWFIAFWATPDMTMTHALFALLLTTYILSAIQLEEGDLQAEHPEYADYRREVPMLVPRFSRRRKSLLKDEPAA</sequence>
<feature type="transmembrane region" description="Helical" evidence="12">
    <location>
        <begin position="7"/>
        <end position="29"/>
    </location>
</feature>
<evidence type="ECO:0000256" key="11">
    <source>
        <dbReference type="ARBA" id="ARBA00048134"/>
    </source>
</evidence>
<dbReference type="OrthoDB" id="9789029at2"/>
<evidence type="ECO:0000256" key="9">
    <source>
        <dbReference type="ARBA" id="ARBA00022989"/>
    </source>
</evidence>
<evidence type="ECO:0000256" key="2">
    <source>
        <dbReference type="ARBA" id="ARBA00004141"/>
    </source>
</evidence>
<keyword evidence="5 13" id="KW-0489">Methyltransferase</keyword>
<comment type="function">
    <text evidence="1">Catalyzes the methylation of methanethiol (MeSH) to yield dimethylsulphide (DMS).</text>
</comment>
<dbReference type="GO" id="GO:0016020">
    <property type="term" value="C:membrane"/>
    <property type="evidence" value="ECO:0007669"/>
    <property type="project" value="UniProtKB-SubCell"/>
</dbReference>
<evidence type="ECO:0000313" key="14">
    <source>
        <dbReference type="Proteomes" id="UP000265560"/>
    </source>
</evidence>
<keyword evidence="8 12" id="KW-0812">Transmembrane</keyword>
<dbReference type="NCBIfam" id="NF045656">
    <property type="entry name" value="MeththiolMtaseMddA"/>
    <property type="match status" value="1"/>
</dbReference>
<evidence type="ECO:0000256" key="8">
    <source>
        <dbReference type="ARBA" id="ARBA00022692"/>
    </source>
</evidence>
<dbReference type="GO" id="GO:0032259">
    <property type="term" value="P:methylation"/>
    <property type="evidence" value="ECO:0007669"/>
    <property type="project" value="UniProtKB-KW"/>
</dbReference>
<keyword evidence="10 12" id="KW-0472">Membrane</keyword>
<evidence type="ECO:0000256" key="7">
    <source>
        <dbReference type="ARBA" id="ARBA00022691"/>
    </source>
</evidence>
<protein>
    <recommendedName>
        <fullName evidence="4">methanethiol S-methyltransferase</fullName>
        <ecNumber evidence="4">2.1.1.334</ecNumber>
    </recommendedName>
</protein>
<comment type="similarity">
    <text evidence="3">Belongs to the nurim family.</text>
</comment>
<dbReference type="GO" id="GO:0008168">
    <property type="term" value="F:methyltransferase activity"/>
    <property type="evidence" value="ECO:0007669"/>
    <property type="project" value="UniProtKB-KW"/>
</dbReference>
<name>A0A385Z3W2_9PSED</name>
<accession>A0A385Z3W2</accession>
<keyword evidence="14" id="KW-1185">Reference proteome</keyword>
<feature type="transmembrane region" description="Helical" evidence="12">
    <location>
        <begin position="125"/>
        <end position="150"/>
    </location>
</feature>
<dbReference type="KEGG" id="pcav:D3880_13910"/>
<dbReference type="PANTHER" id="PTHR31040:SF1">
    <property type="entry name" value="NURIM"/>
    <property type="match status" value="1"/>
</dbReference>
<dbReference type="EC" id="2.1.1.334" evidence="4"/>
<keyword evidence="9 12" id="KW-1133">Transmembrane helix</keyword>
<dbReference type="RefSeq" id="WP_119894039.1">
    <property type="nucleotide sequence ID" value="NZ_CP032419.1"/>
</dbReference>
<keyword evidence="6 13" id="KW-0808">Transferase</keyword>
<organism evidence="13 14">
    <name type="scientific">Pseudomonas cavernae</name>
    <dbReference type="NCBI Taxonomy" id="2320867"/>
    <lineage>
        <taxon>Bacteria</taxon>
        <taxon>Pseudomonadati</taxon>
        <taxon>Pseudomonadota</taxon>
        <taxon>Gammaproteobacteria</taxon>
        <taxon>Pseudomonadales</taxon>
        <taxon>Pseudomonadaceae</taxon>
        <taxon>Pseudomonas</taxon>
    </lineage>
</organism>
<gene>
    <name evidence="13" type="ORF">D3880_13910</name>
</gene>